<feature type="compositionally biased region" description="Basic and acidic residues" evidence="1">
    <location>
        <begin position="146"/>
        <end position="159"/>
    </location>
</feature>
<accession>A0A5E7HIH3</accession>
<dbReference type="AlphaFoldDB" id="A0A5E7HIH3"/>
<proteinExistence type="predicted"/>
<sequence length="165" mass="18327">MRRSDLPAKNDNAVIQEDRIIVLRGQASLLQVHTHIHLFEFRLWIRKNRSIAGKNTNFPEVSVSLECPAIDGRPFRLCLFYRGNIMNFKTTALLITSLLLLAGCDQAEKSAQQLMGKAAESAKQAIDDTHKAAEQAISDATGGLISKKESSDEDKRDTESSSQEI</sequence>
<evidence type="ECO:0008006" key="4">
    <source>
        <dbReference type="Google" id="ProtNLM"/>
    </source>
</evidence>
<organism evidence="2 3">
    <name type="scientific">Pseudomonas fluorescens</name>
    <dbReference type="NCBI Taxonomy" id="294"/>
    <lineage>
        <taxon>Bacteria</taxon>
        <taxon>Pseudomonadati</taxon>
        <taxon>Pseudomonadota</taxon>
        <taxon>Gammaproteobacteria</taxon>
        <taxon>Pseudomonadales</taxon>
        <taxon>Pseudomonadaceae</taxon>
        <taxon>Pseudomonas</taxon>
    </lineage>
</organism>
<reference evidence="2 3" key="1">
    <citation type="submission" date="2019-09" db="EMBL/GenBank/DDBJ databases">
        <authorList>
            <person name="Chandra G."/>
            <person name="Truman W A."/>
        </authorList>
    </citation>
    <scope>NUCLEOTIDE SEQUENCE [LARGE SCALE GENOMIC DNA]</scope>
    <source>
        <strain evidence="2">PS862</strain>
    </source>
</reference>
<dbReference type="EMBL" id="CABVII010000003">
    <property type="protein sequence ID" value="VVO64039.1"/>
    <property type="molecule type" value="Genomic_DNA"/>
</dbReference>
<gene>
    <name evidence="2" type="ORF">PS862_00980</name>
</gene>
<feature type="region of interest" description="Disordered" evidence="1">
    <location>
        <begin position="138"/>
        <end position="165"/>
    </location>
</feature>
<name>A0A5E7HIH3_PSEFL</name>
<evidence type="ECO:0000256" key="1">
    <source>
        <dbReference type="SAM" id="MobiDB-lite"/>
    </source>
</evidence>
<protein>
    <recommendedName>
        <fullName evidence="4">Lipoprotein</fullName>
    </recommendedName>
</protein>
<evidence type="ECO:0000313" key="2">
    <source>
        <dbReference type="EMBL" id="VVO64039.1"/>
    </source>
</evidence>
<dbReference type="Proteomes" id="UP000385207">
    <property type="component" value="Unassembled WGS sequence"/>
</dbReference>
<evidence type="ECO:0000313" key="3">
    <source>
        <dbReference type="Proteomes" id="UP000385207"/>
    </source>
</evidence>